<evidence type="ECO:0000313" key="1">
    <source>
        <dbReference type="EMBL" id="KAG9391413.1"/>
    </source>
</evidence>
<dbReference type="EMBL" id="JAHDYR010000053">
    <property type="protein sequence ID" value="KAG9391413.1"/>
    <property type="molecule type" value="Genomic_DNA"/>
</dbReference>
<protein>
    <submittedName>
        <fullName evidence="1">Uncharacterized protein</fullName>
    </submittedName>
</protein>
<sequence length="289" mass="31910">MYCSKCNKIHCRICSPSRITSVTCPRCGLFLQHSSATETVPHCKQCHICPQCNERMATTTTAETGSFLRCPECSYDTRVQEPKLHAETPWEVRKMLEAMSVPPKVEQRRAIQANLRLLDDWAAAETPVAPTPPANAPILPGLVRLDAVREYTCPSHGHVLVGSVTGRLGKLEVQPDARVKSRVPLVSLVRITRDGVELNASNPLPDQRTLTVEDATNARRLTSVDLPADAKVVTRFVAPIERCAGGYYHGKVTSTPRRAPGLSPMVNQGYSVIEYEFVVFRAEDGFTML</sequence>
<gene>
    <name evidence="1" type="ORF">J8273_6173</name>
</gene>
<evidence type="ECO:0000313" key="2">
    <source>
        <dbReference type="Proteomes" id="UP000717585"/>
    </source>
</evidence>
<accession>A0A8J6AYC1</accession>
<dbReference type="Proteomes" id="UP000717585">
    <property type="component" value="Unassembled WGS sequence"/>
</dbReference>
<proteinExistence type="predicted"/>
<name>A0A8J6AYC1_9EUKA</name>
<dbReference type="AlphaFoldDB" id="A0A8J6AYC1"/>
<organism evidence="1 2">
    <name type="scientific">Carpediemonas membranifera</name>
    <dbReference type="NCBI Taxonomy" id="201153"/>
    <lineage>
        <taxon>Eukaryota</taxon>
        <taxon>Metamonada</taxon>
        <taxon>Carpediemonas-like organisms</taxon>
        <taxon>Carpediemonas</taxon>
    </lineage>
</organism>
<keyword evidence="2" id="KW-1185">Reference proteome</keyword>
<comment type="caution">
    <text evidence="1">The sequence shown here is derived from an EMBL/GenBank/DDBJ whole genome shotgun (WGS) entry which is preliminary data.</text>
</comment>
<reference evidence="1" key="1">
    <citation type="submission" date="2021-05" db="EMBL/GenBank/DDBJ databases">
        <title>A free-living protist that lacks canonical eukaryotic 1 DNA replication and segregation systems.</title>
        <authorList>
            <person name="Salas-Leiva D.E."/>
            <person name="Tromer E.C."/>
            <person name="Curtis B.A."/>
            <person name="Jerlstrom-Hultqvist J."/>
            <person name="Kolisko M."/>
            <person name="Yi Z."/>
            <person name="Salas-Leiva J.S."/>
            <person name="Gallot-Lavallee L."/>
            <person name="Kops G.J.P.L."/>
            <person name="Archibald J.M."/>
            <person name="Simpson A.G.B."/>
            <person name="Roger A.J."/>
        </authorList>
    </citation>
    <scope>NUCLEOTIDE SEQUENCE</scope>
    <source>
        <strain evidence="1">BICM</strain>
    </source>
</reference>